<sequence>MHQAPPRFSPPENQALIAVGSATSTTADNSSTSIRANPPTISLPNNNDLNNCNDTHVTRQDDRLVKLFYENLHLAHPILVPSAFYHGQQYPRFLQLVVHLIGSRYLPSEPSQQLKDNVESQLTMSQDRSPSMVQACLLYAIYLDACNDYSKARDAFSKSAQIASELGMHRSSFASSMGSERSVEAESMRRTWWELYVVDVFMNISSKPLTFHCQIATPEVALPCEEALYVRASGIPAPASFLAFRRRVFSAEETIFPSFSYRIDAVMILCRVLVLNQVREPHRDQLQAVENALVSWVNHLPSSKREIIDSYGTVDEMMFQAHIAIAYAAMLLHLPRSELQPLLPPRGDIFWPCTPSELSSTFSRVVHSIKATEASRRVSDFVSICPNMNKHSPLITPALGLCGMIQLATSLSHADDCFDHHCNRVTLILGCLRVAGRTWDSASMTFHRVRTCAAEILSESIDDWSSRLSEKITPGHNINDLRSGNRDLGSLQNDQDAQNQVLLDLSQGFVDSACYDTSLFNSLGDFDLI</sequence>
<dbReference type="EMBL" id="KI912111">
    <property type="protein sequence ID" value="ETS82987.1"/>
    <property type="molecule type" value="Genomic_DNA"/>
</dbReference>
<evidence type="ECO:0000256" key="2">
    <source>
        <dbReference type="SAM" id="MobiDB-lite"/>
    </source>
</evidence>
<dbReference type="Proteomes" id="UP000030651">
    <property type="component" value="Unassembled WGS sequence"/>
</dbReference>
<evidence type="ECO:0000313" key="5">
    <source>
        <dbReference type="Proteomes" id="UP000030651"/>
    </source>
</evidence>
<dbReference type="InterPro" id="IPR007219">
    <property type="entry name" value="XnlR_reg_dom"/>
</dbReference>
<dbReference type="PANTHER" id="PTHR47431">
    <property type="entry name" value="ZN(II)2CYS6 TRANSCRIPTION FACTOR (EUROFUNG)-RELATED"/>
    <property type="match status" value="1"/>
</dbReference>
<dbReference type="KEGG" id="pfy:PFICI_04863"/>
<dbReference type="GO" id="GO:0008270">
    <property type="term" value="F:zinc ion binding"/>
    <property type="evidence" value="ECO:0007669"/>
    <property type="project" value="InterPro"/>
</dbReference>
<keyword evidence="5" id="KW-1185">Reference proteome</keyword>
<dbReference type="eggNOG" id="ENOG502RF8N">
    <property type="taxonomic scope" value="Eukaryota"/>
</dbReference>
<dbReference type="GO" id="GO:0003677">
    <property type="term" value="F:DNA binding"/>
    <property type="evidence" value="ECO:0007669"/>
    <property type="project" value="InterPro"/>
</dbReference>
<protein>
    <recommendedName>
        <fullName evidence="3">Xylanolytic transcriptional activator regulatory domain-containing protein</fullName>
    </recommendedName>
</protein>
<organism evidence="4 5">
    <name type="scientific">Pestalotiopsis fici (strain W106-1 / CGMCC3.15140)</name>
    <dbReference type="NCBI Taxonomy" id="1229662"/>
    <lineage>
        <taxon>Eukaryota</taxon>
        <taxon>Fungi</taxon>
        <taxon>Dikarya</taxon>
        <taxon>Ascomycota</taxon>
        <taxon>Pezizomycotina</taxon>
        <taxon>Sordariomycetes</taxon>
        <taxon>Xylariomycetidae</taxon>
        <taxon>Amphisphaeriales</taxon>
        <taxon>Sporocadaceae</taxon>
        <taxon>Pestalotiopsis</taxon>
    </lineage>
</organism>
<dbReference type="OMA" id="PGHNIND"/>
<keyword evidence="1" id="KW-0539">Nucleus</keyword>
<feature type="compositionally biased region" description="Low complexity" evidence="2">
    <location>
        <begin position="22"/>
        <end position="33"/>
    </location>
</feature>
<dbReference type="OrthoDB" id="2399539at2759"/>
<dbReference type="GO" id="GO:0006351">
    <property type="term" value="P:DNA-templated transcription"/>
    <property type="evidence" value="ECO:0007669"/>
    <property type="project" value="InterPro"/>
</dbReference>
<dbReference type="CDD" id="cd12148">
    <property type="entry name" value="fungal_TF_MHR"/>
    <property type="match status" value="1"/>
</dbReference>
<evidence type="ECO:0000256" key="1">
    <source>
        <dbReference type="ARBA" id="ARBA00023242"/>
    </source>
</evidence>
<name>W3XC20_PESFW</name>
<dbReference type="InParanoid" id="W3XC20"/>
<dbReference type="Pfam" id="PF04082">
    <property type="entry name" value="Fungal_trans"/>
    <property type="match status" value="1"/>
</dbReference>
<gene>
    <name evidence="4" type="ORF">PFICI_04863</name>
</gene>
<dbReference type="RefSeq" id="XP_007831635.1">
    <property type="nucleotide sequence ID" value="XM_007833444.1"/>
</dbReference>
<feature type="region of interest" description="Disordered" evidence="2">
    <location>
        <begin position="22"/>
        <end position="48"/>
    </location>
</feature>
<dbReference type="GeneID" id="19269876"/>
<dbReference type="PANTHER" id="PTHR47431:SF2">
    <property type="entry name" value="ZN(II)2CYS6 TRANSCRIPTION FACTOR (EUROFUNG)"/>
    <property type="match status" value="1"/>
</dbReference>
<evidence type="ECO:0000313" key="4">
    <source>
        <dbReference type="EMBL" id="ETS82987.1"/>
    </source>
</evidence>
<accession>W3XC20</accession>
<proteinExistence type="predicted"/>
<reference evidence="5" key="1">
    <citation type="journal article" date="2015" name="BMC Genomics">
        <title>Genomic and transcriptomic analysis of the endophytic fungus Pestalotiopsis fici reveals its lifestyle and high potential for synthesis of natural products.</title>
        <authorList>
            <person name="Wang X."/>
            <person name="Zhang X."/>
            <person name="Liu L."/>
            <person name="Xiang M."/>
            <person name="Wang W."/>
            <person name="Sun X."/>
            <person name="Che Y."/>
            <person name="Guo L."/>
            <person name="Liu G."/>
            <person name="Guo L."/>
            <person name="Wang C."/>
            <person name="Yin W.B."/>
            <person name="Stadler M."/>
            <person name="Zhang X."/>
            <person name="Liu X."/>
        </authorList>
    </citation>
    <scope>NUCLEOTIDE SEQUENCE [LARGE SCALE GENOMIC DNA]</scope>
    <source>
        <strain evidence="5">W106-1 / CGMCC3.15140</strain>
    </source>
</reference>
<feature type="domain" description="Xylanolytic transcriptional activator regulatory" evidence="3">
    <location>
        <begin position="66"/>
        <end position="227"/>
    </location>
</feature>
<evidence type="ECO:0000259" key="3">
    <source>
        <dbReference type="Pfam" id="PF04082"/>
    </source>
</evidence>
<dbReference type="AlphaFoldDB" id="W3XC20"/>
<dbReference type="HOGENOM" id="CLU_015502_1_0_1"/>